<dbReference type="InterPro" id="IPR032675">
    <property type="entry name" value="LRR_dom_sf"/>
</dbReference>
<dbReference type="GO" id="GO:0019005">
    <property type="term" value="C:SCF ubiquitin ligase complex"/>
    <property type="evidence" value="ECO:0007669"/>
    <property type="project" value="TreeGrafter"/>
</dbReference>
<feature type="compositionally biased region" description="Polar residues" evidence="1">
    <location>
        <begin position="640"/>
        <end position="649"/>
    </location>
</feature>
<feature type="region of interest" description="Disordered" evidence="1">
    <location>
        <begin position="701"/>
        <end position="786"/>
    </location>
</feature>
<accession>A0AAD5XLN7</accession>
<evidence type="ECO:0008006" key="4">
    <source>
        <dbReference type="Google" id="ProtNLM"/>
    </source>
</evidence>
<evidence type="ECO:0000313" key="3">
    <source>
        <dbReference type="Proteomes" id="UP001212152"/>
    </source>
</evidence>
<organism evidence="2 3">
    <name type="scientific">Geranomyces variabilis</name>
    <dbReference type="NCBI Taxonomy" id="109894"/>
    <lineage>
        <taxon>Eukaryota</taxon>
        <taxon>Fungi</taxon>
        <taxon>Fungi incertae sedis</taxon>
        <taxon>Chytridiomycota</taxon>
        <taxon>Chytridiomycota incertae sedis</taxon>
        <taxon>Chytridiomycetes</taxon>
        <taxon>Spizellomycetales</taxon>
        <taxon>Powellomycetaceae</taxon>
        <taxon>Geranomyces</taxon>
    </lineage>
</organism>
<name>A0AAD5XLN7_9FUNG</name>
<comment type="caution">
    <text evidence="2">The sequence shown here is derived from an EMBL/GenBank/DDBJ whole genome shotgun (WGS) entry which is preliminary data.</text>
</comment>
<reference evidence="2" key="1">
    <citation type="submission" date="2020-05" db="EMBL/GenBank/DDBJ databases">
        <title>Phylogenomic resolution of chytrid fungi.</title>
        <authorList>
            <person name="Stajich J.E."/>
            <person name="Amses K."/>
            <person name="Simmons R."/>
            <person name="Seto K."/>
            <person name="Myers J."/>
            <person name="Bonds A."/>
            <person name="Quandt C.A."/>
            <person name="Barry K."/>
            <person name="Liu P."/>
            <person name="Grigoriev I."/>
            <person name="Longcore J.E."/>
            <person name="James T.Y."/>
        </authorList>
    </citation>
    <scope>NUCLEOTIDE SEQUENCE</scope>
    <source>
        <strain evidence="2">JEL0379</strain>
    </source>
</reference>
<feature type="compositionally biased region" description="Polar residues" evidence="1">
    <location>
        <begin position="17"/>
        <end position="26"/>
    </location>
</feature>
<dbReference type="GO" id="GO:0031146">
    <property type="term" value="P:SCF-dependent proteasomal ubiquitin-dependent protein catabolic process"/>
    <property type="evidence" value="ECO:0007669"/>
    <property type="project" value="TreeGrafter"/>
</dbReference>
<dbReference type="SUPFAM" id="SSF52047">
    <property type="entry name" value="RNI-like"/>
    <property type="match status" value="1"/>
</dbReference>
<feature type="region of interest" description="Disordered" evidence="1">
    <location>
        <begin position="612"/>
        <end position="651"/>
    </location>
</feature>
<dbReference type="InterPro" id="IPR006553">
    <property type="entry name" value="Leu-rich_rpt_Cys-con_subtyp"/>
</dbReference>
<dbReference type="Gene3D" id="3.80.10.10">
    <property type="entry name" value="Ribonuclease Inhibitor"/>
    <property type="match status" value="1"/>
</dbReference>
<gene>
    <name evidence="2" type="ORF">HDU87_004699</name>
</gene>
<feature type="compositionally biased region" description="Pro residues" evidence="1">
    <location>
        <begin position="34"/>
        <end position="46"/>
    </location>
</feature>
<protein>
    <recommendedName>
        <fullName evidence="4">F-box domain-containing protein</fullName>
    </recommendedName>
</protein>
<dbReference type="AlphaFoldDB" id="A0AAD5XLN7"/>
<sequence length="786" mass="85928">MLNPRSPQPEPAELAAPSTTSLWSHSPSPHYVGPVPPPPPNRPPFVVPIFDDSGDDADPATPTAVTSSRPPTAQPVRRRFRLPPEILTHILRYAYTNSRRQFLNNALVDKEWASCALPVLWERIAPRSNFPLALIVRSLDKLWKTLSRTGQSHDYASFPRAVVIQLHLKNNEFVSRRSTDDFARIVELVPGIIKYFPKVRDLGLTLRVEEISISLQATATAFLERLIRIAPPSASLWLKLAGIAVLDSQCAALAERFGPVLTDLHLTKCMGCTAFGLKYLLKRAPKLQSLALYIPSLHDQLIGTIAQHNNQLMDLWLDLPMEEGAQVNDLESLRHFCEDLHTLMLRSKKLRRLRLRGVPLNSERAHQMLSTVAAEGKDLRSLSVLVWPPVAMGREISTVAFVRLTKLIVSSNNRLSNDFLIAVARSCPKLTYLDAGRTRIDDTCVHEIAARCPLLETLDISRCANPTILGLSSLARHAHNLTELDVSFCPKILRSEDLVPFLHLAVGCKRLKRFSIDYPPAGGIVPPDPPVDVGTASETVRLLFSRFGAISTDTADRKRVLNLAALRENWTAAYQAARDAIDSVLARQYTFADAERQRHLLSLPLPAGYQPSAFPAVGGPPPSSPTGSGADSLPHLADPAQQTIPSHSNFLPIDVDTDPALSSLSLGVVQPVSAEARMLSEHLRHDPVVRAWLAEVKRVLDGDEEPPPSPSHPPPRPPAPSGAPLSLGQIAIDAAVAATSSLPIQPVEPDPGDDHDDDEDDEDGDDEGDEDGMSGIDYGLGGGQNE</sequence>
<proteinExistence type="predicted"/>
<keyword evidence="3" id="KW-1185">Reference proteome</keyword>
<evidence type="ECO:0000313" key="2">
    <source>
        <dbReference type="EMBL" id="KAJ3176984.1"/>
    </source>
</evidence>
<feature type="region of interest" description="Disordered" evidence="1">
    <location>
        <begin position="1"/>
        <end position="76"/>
    </location>
</feature>
<feature type="compositionally biased region" description="Acidic residues" evidence="1">
    <location>
        <begin position="750"/>
        <end position="772"/>
    </location>
</feature>
<dbReference type="PANTHER" id="PTHR13318">
    <property type="entry name" value="PARTNER OF PAIRED, ISOFORM B-RELATED"/>
    <property type="match status" value="1"/>
</dbReference>
<dbReference type="EMBL" id="JADGJQ010000036">
    <property type="protein sequence ID" value="KAJ3176984.1"/>
    <property type="molecule type" value="Genomic_DNA"/>
</dbReference>
<evidence type="ECO:0000256" key="1">
    <source>
        <dbReference type="SAM" id="MobiDB-lite"/>
    </source>
</evidence>
<dbReference type="SMART" id="SM00367">
    <property type="entry name" value="LRR_CC"/>
    <property type="match status" value="4"/>
</dbReference>
<feature type="compositionally biased region" description="Pro residues" evidence="1">
    <location>
        <begin position="1"/>
        <end position="10"/>
    </location>
</feature>
<feature type="compositionally biased region" description="Pro residues" evidence="1">
    <location>
        <begin position="707"/>
        <end position="721"/>
    </location>
</feature>
<dbReference type="Proteomes" id="UP001212152">
    <property type="component" value="Unassembled WGS sequence"/>
</dbReference>